<sequence length="40" mass="4256">MGDTGDAARDLHNIYGVPVQSLEANTDEKTQAKATQNGHT</sequence>
<dbReference type="AlphaFoldDB" id="A0A0R3S0X7"/>
<proteinExistence type="predicted"/>
<reference evidence="3" key="1">
    <citation type="submission" date="2017-02" db="UniProtKB">
        <authorList>
            <consortium name="WormBaseParasite"/>
        </authorList>
    </citation>
    <scope>IDENTIFICATION</scope>
</reference>
<keyword evidence="2" id="KW-1185">Reference proteome</keyword>
<accession>A0A0R3S0X7</accession>
<feature type="compositionally biased region" description="Basic and acidic residues" evidence="1">
    <location>
        <begin position="1"/>
        <end position="12"/>
    </location>
</feature>
<feature type="region of interest" description="Disordered" evidence="1">
    <location>
        <begin position="1"/>
        <end position="40"/>
    </location>
</feature>
<organism evidence="2 3">
    <name type="scientific">Elaeophora elaphi</name>
    <dbReference type="NCBI Taxonomy" id="1147741"/>
    <lineage>
        <taxon>Eukaryota</taxon>
        <taxon>Metazoa</taxon>
        <taxon>Ecdysozoa</taxon>
        <taxon>Nematoda</taxon>
        <taxon>Chromadorea</taxon>
        <taxon>Rhabditida</taxon>
        <taxon>Spirurina</taxon>
        <taxon>Spiruromorpha</taxon>
        <taxon>Filarioidea</taxon>
        <taxon>Onchocercidae</taxon>
        <taxon>Elaeophora</taxon>
    </lineage>
</organism>
<evidence type="ECO:0000313" key="2">
    <source>
        <dbReference type="Proteomes" id="UP000050640"/>
    </source>
</evidence>
<name>A0A0R3S0X7_9BILA</name>
<dbReference type="Proteomes" id="UP000050640">
    <property type="component" value="Unplaced"/>
</dbReference>
<dbReference type="WBParaSite" id="EEL_0000829701-mRNA-1">
    <property type="protein sequence ID" value="EEL_0000829701-mRNA-1"/>
    <property type="gene ID" value="EEL_0000829701"/>
</dbReference>
<evidence type="ECO:0000313" key="3">
    <source>
        <dbReference type="WBParaSite" id="EEL_0000829701-mRNA-1"/>
    </source>
</evidence>
<evidence type="ECO:0000256" key="1">
    <source>
        <dbReference type="SAM" id="MobiDB-lite"/>
    </source>
</evidence>
<protein>
    <submittedName>
        <fullName evidence="3">Cation_ATPase_N domain-containing protein</fullName>
    </submittedName>
</protein>